<evidence type="ECO:0000259" key="2">
    <source>
        <dbReference type="PROSITE" id="PS50164"/>
    </source>
</evidence>
<dbReference type="InterPro" id="IPR035901">
    <property type="entry name" value="GIY-YIG_endonuc_sf"/>
</dbReference>
<evidence type="ECO:0000256" key="1">
    <source>
        <dbReference type="ARBA" id="ARBA00007435"/>
    </source>
</evidence>
<dbReference type="Proteomes" id="UP000605253">
    <property type="component" value="Unassembled WGS sequence"/>
</dbReference>
<sequence length="101" mass="11928">MNKAPVYCLYLLYCDQDFLYTGIAIDPEVRLKQHRSKKPPGAKFTRRFKQLELVYQVSVGSRARAQNLEYHIKRLSKKDKHWLVKQQLSMADLQQFLGLND</sequence>
<protein>
    <recommendedName>
        <fullName evidence="2">GIY-YIG domain-containing protein</fullName>
    </recommendedName>
</protein>
<dbReference type="PROSITE" id="PS50164">
    <property type="entry name" value="GIY_YIG"/>
    <property type="match status" value="1"/>
</dbReference>
<evidence type="ECO:0000313" key="3">
    <source>
        <dbReference type="EMBL" id="GGF92044.1"/>
    </source>
</evidence>
<comment type="similarity">
    <text evidence="1">Belongs to the UPF0213 family.</text>
</comment>
<reference evidence="3" key="1">
    <citation type="journal article" date="2014" name="Int. J. Syst. Evol. Microbiol.">
        <title>Complete genome sequence of Corynebacterium casei LMG S-19264T (=DSM 44701T), isolated from a smear-ripened cheese.</title>
        <authorList>
            <consortium name="US DOE Joint Genome Institute (JGI-PGF)"/>
            <person name="Walter F."/>
            <person name="Albersmeier A."/>
            <person name="Kalinowski J."/>
            <person name="Ruckert C."/>
        </authorList>
    </citation>
    <scope>NUCLEOTIDE SEQUENCE</scope>
    <source>
        <strain evidence="3">CGMCC 1.12181</strain>
    </source>
</reference>
<dbReference type="CDD" id="cd10456">
    <property type="entry name" value="GIY-YIG_UPF0213"/>
    <property type="match status" value="1"/>
</dbReference>
<keyword evidence="4" id="KW-1185">Reference proteome</keyword>
<gene>
    <name evidence="3" type="ORF">GCM10011365_11570</name>
</gene>
<dbReference type="RefSeq" id="WP_229728264.1">
    <property type="nucleotide sequence ID" value="NZ_BAABJF010000015.1"/>
</dbReference>
<organism evidence="3 4">
    <name type="scientific">Marinicella pacifica</name>
    <dbReference type="NCBI Taxonomy" id="1171543"/>
    <lineage>
        <taxon>Bacteria</taxon>
        <taxon>Pseudomonadati</taxon>
        <taxon>Pseudomonadota</taxon>
        <taxon>Gammaproteobacteria</taxon>
        <taxon>Lysobacterales</taxon>
        <taxon>Marinicellaceae</taxon>
        <taxon>Marinicella</taxon>
    </lineage>
</organism>
<dbReference type="InterPro" id="IPR000305">
    <property type="entry name" value="GIY-YIG_endonuc"/>
</dbReference>
<dbReference type="PANTHER" id="PTHR34477">
    <property type="entry name" value="UPF0213 PROTEIN YHBQ"/>
    <property type="match status" value="1"/>
</dbReference>
<name>A0A917FM42_9GAMM</name>
<comment type="caution">
    <text evidence="3">The sequence shown here is derived from an EMBL/GenBank/DDBJ whole genome shotgun (WGS) entry which is preliminary data.</text>
</comment>
<reference evidence="3" key="2">
    <citation type="submission" date="2020-09" db="EMBL/GenBank/DDBJ databases">
        <authorList>
            <person name="Sun Q."/>
            <person name="Zhou Y."/>
        </authorList>
    </citation>
    <scope>NUCLEOTIDE SEQUENCE</scope>
    <source>
        <strain evidence="3">CGMCC 1.12181</strain>
    </source>
</reference>
<proteinExistence type="inferred from homology"/>
<dbReference type="InterPro" id="IPR050190">
    <property type="entry name" value="UPF0213_domain"/>
</dbReference>
<dbReference type="EMBL" id="BMEO01000004">
    <property type="protein sequence ID" value="GGF92044.1"/>
    <property type="molecule type" value="Genomic_DNA"/>
</dbReference>
<dbReference type="SUPFAM" id="SSF82771">
    <property type="entry name" value="GIY-YIG endonuclease"/>
    <property type="match status" value="1"/>
</dbReference>
<dbReference type="Gene3D" id="3.40.1440.10">
    <property type="entry name" value="GIY-YIG endonuclease"/>
    <property type="match status" value="1"/>
</dbReference>
<dbReference type="PANTHER" id="PTHR34477:SF1">
    <property type="entry name" value="UPF0213 PROTEIN YHBQ"/>
    <property type="match status" value="1"/>
</dbReference>
<feature type="domain" description="GIY-YIG" evidence="2">
    <location>
        <begin position="5"/>
        <end position="83"/>
    </location>
</feature>
<accession>A0A917FM42</accession>
<dbReference type="AlphaFoldDB" id="A0A917FM42"/>
<evidence type="ECO:0000313" key="4">
    <source>
        <dbReference type="Proteomes" id="UP000605253"/>
    </source>
</evidence>
<dbReference type="Pfam" id="PF01541">
    <property type="entry name" value="GIY-YIG"/>
    <property type="match status" value="1"/>
</dbReference>